<proteinExistence type="predicted"/>
<feature type="compositionally biased region" description="Low complexity" evidence="1">
    <location>
        <begin position="226"/>
        <end position="241"/>
    </location>
</feature>
<feature type="domain" description="Orn/DAP/Arg decarboxylase 2 N-terminal" evidence="2">
    <location>
        <begin position="36"/>
        <end position="117"/>
    </location>
</feature>
<name>A0A5Q5CLK3_MYCSJ</name>
<dbReference type="AlphaFoldDB" id="A0A5Q5CLK3"/>
<dbReference type="KEGG" id="mjl:Mjls_4603"/>
<dbReference type="EMBL" id="CP000580">
    <property type="protein sequence ID" value="ABO00369.1"/>
    <property type="molecule type" value="Genomic_DNA"/>
</dbReference>
<dbReference type="InterPro" id="IPR022644">
    <property type="entry name" value="De-COase2_N"/>
</dbReference>
<evidence type="ECO:0000259" key="2">
    <source>
        <dbReference type="Pfam" id="PF02784"/>
    </source>
</evidence>
<sequence>MIRIRRSRTLPRHTVCHRALRGTPLQVPAELLTTAPVAEWVRRRGLGVDVGSAEELRVALQAGLPASRVAAQCRDVEAVEAAVSAAVGRFVIGGWAEVLLLAGRRDGAHRVVVDVSEGSGERLAASVMSMGRLDVVGLRCRVGAGEAEARDAVRRMIEQMARLRRKHGVILTRACLSGYGRGDAGPEELRRGVHHLQLAAEEACARLRYPRPALVLSLHAAALVDPELSSSPSSTPGSSKPPLDDPGVELSR</sequence>
<protein>
    <submittedName>
        <fullName evidence="3">Orn/DAP/Arg decarboxylase 2</fullName>
    </submittedName>
</protein>
<dbReference type="SUPFAM" id="SSF51419">
    <property type="entry name" value="PLP-binding barrel"/>
    <property type="match status" value="1"/>
</dbReference>
<accession>A0A5Q5CLK3</accession>
<reference evidence="3" key="1">
    <citation type="submission" date="2007-02" db="EMBL/GenBank/DDBJ databases">
        <title>Complete sequence of Mycobacterium sp. JLS.</title>
        <authorList>
            <consortium name="US DOE Joint Genome Institute"/>
            <person name="Copeland A."/>
            <person name="Lucas S."/>
            <person name="Lapidus A."/>
            <person name="Barry K."/>
            <person name="Detter J.C."/>
            <person name="Glavina del Rio T."/>
            <person name="Hammon N."/>
            <person name="Israni S."/>
            <person name="Dalin E."/>
            <person name="Tice H."/>
            <person name="Pitluck S."/>
            <person name="Chain P."/>
            <person name="Malfatti S."/>
            <person name="Shin M."/>
            <person name="Vergez L."/>
            <person name="Schmutz J."/>
            <person name="Larimer F."/>
            <person name="Land M."/>
            <person name="Hauser L."/>
            <person name="Kyrpides N."/>
            <person name="Mikhailova N."/>
            <person name="Miller C.D."/>
            <person name="Anderson A.J."/>
            <person name="Sims R.C."/>
            <person name="Richardson P."/>
        </authorList>
    </citation>
    <scope>NUCLEOTIDE SEQUENCE [LARGE SCALE GENOMIC DNA]</scope>
    <source>
        <strain evidence="3">JLS</strain>
    </source>
</reference>
<dbReference type="Gene3D" id="3.20.20.10">
    <property type="entry name" value="Alanine racemase"/>
    <property type="match status" value="1"/>
</dbReference>
<gene>
    <name evidence="3" type="ordered locus">Mjls_4603</name>
</gene>
<evidence type="ECO:0000313" key="3">
    <source>
        <dbReference type="EMBL" id="ABO00369.1"/>
    </source>
</evidence>
<feature type="region of interest" description="Disordered" evidence="1">
    <location>
        <begin position="226"/>
        <end position="252"/>
    </location>
</feature>
<dbReference type="Pfam" id="PF02784">
    <property type="entry name" value="Orn_Arg_deC_N"/>
    <property type="match status" value="1"/>
</dbReference>
<evidence type="ECO:0000256" key="1">
    <source>
        <dbReference type="SAM" id="MobiDB-lite"/>
    </source>
</evidence>
<dbReference type="InterPro" id="IPR029066">
    <property type="entry name" value="PLP-binding_barrel"/>
</dbReference>
<dbReference type="GO" id="GO:0003824">
    <property type="term" value="F:catalytic activity"/>
    <property type="evidence" value="ECO:0007669"/>
    <property type="project" value="InterPro"/>
</dbReference>
<organism evidence="3">
    <name type="scientific">Mycobacterium sp. (strain JLS)</name>
    <dbReference type="NCBI Taxonomy" id="164757"/>
    <lineage>
        <taxon>Bacteria</taxon>
        <taxon>Bacillati</taxon>
        <taxon>Actinomycetota</taxon>
        <taxon>Actinomycetes</taxon>
        <taxon>Mycobacteriales</taxon>
        <taxon>Mycobacteriaceae</taxon>
        <taxon>Mycobacterium</taxon>
    </lineage>
</organism>